<gene>
    <name evidence="2" type="ORF">PQR63_06320</name>
</gene>
<name>A0ABW8Z4Z7_9BURK</name>
<keyword evidence="3" id="KW-1185">Reference proteome</keyword>
<evidence type="ECO:0000313" key="2">
    <source>
        <dbReference type="EMBL" id="MFL9877982.1"/>
    </source>
</evidence>
<evidence type="ECO:0000313" key="3">
    <source>
        <dbReference type="Proteomes" id="UP001629214"/>
    </source>
</evidence>
<evidence type="ECO:0008006" key="4">
    <source>
        <dbReference type="Google" id="ProtNLM"/>
    </source>
</evidence>
<evidence type="ECO:0000256" key="1">
    <source>
        <dbReference type="SAM" id="SignalP"/>
    </source>
</evidence>
<dbReference type="Proteomes" id="UP001629214">
    <property type="component" value="Unassembled WGS sequence"/>
</dbReference>
<comment type="caution">
    <text evidence="2">The sequence shown here is derived from an EMBL/GenBank/DDBJ whole genome shotgun (WGS) entry which is preliminary data.</text>
</comment>
<feature type="signal peptide" evidence="1">
    <location>
        <begin position="1"/>
        <end position="19"/>
    </location>
</feature>
<reference evidence="2 3" key="1">
    <citation type="journal article" date="2024" name="Chem. Sci.">
        <title>Discovery of megapolipeptins by genome mining of a Burkholderiales bacteria collection.</title>
        <authorList>
            <person name="Paulo B.S."/>
            <person name="Recchia M.J.J."/>
            <person name="Lee S."/>
            <person name="Fergusson C.H."/>
            <person name="Romanowski S.B."/>
            <person name="Hernandez A."/>
            <person name="Krull N."/>
            <person name="Liu D.Y."/>
            <person name="Cavanagh H."/>
            <person name="Bos A."/>
            <person name="Gray C.A."/>
            <person name="Murphy B.T."/>
            <person name="Linington R.G."/>
            <person name="Eustaquio A.S."/>
        </authorList>
    </citation>
    <scope>NUCLEOTIDE SEQUENCE [LARGE SCALE GENOMIC DNA]</scope>
    <source>
        <strain evidence="2 3">RL21-008-BIB-B</strain>
    </source>
</reference>
<keyword evidence="1" id="KW-0732">Signal</keyword>
<sequence>MKRLFLIPTLFGLASIAHAGNVQTLVTKTFTIDITTHCEEGEVTCSKVDYVGTRNGKPSDRIKLKGRTLTLANGQGRFIGYEFKNGAYLYKVLEEGQLQIFKGGKLLQRETGVWK</sequence>
<organism evidence="2 3">
    <name type="scientific">Herbaspirillum rhizosphaerae</name>
    <dbReference type="NCBI Taxonomy" id="346179"/>
    <lineage>
        <taxon>Bacteria</taxon>
        <taxon>Pseudomonadati</taxon>
        <taxon>Pseudomonadota</taxon>
        <taxon>Betaproteobacteria</taxon>
        <taxon>Burkholderiales</taxon>
        <taxon>Oxalobacteraceae</taxon>
        <taxon>Herbaspirillum</taxon>
    </lineage>
</organism>
<dbReference type="EMBL" id="JAQQFR010000003">
    <property type="protein sequence ID" value="MFL9877982.1"/>
    <property type="molecule type" value="Genomic_DNA"/>
</dbReference>
<dbReference type="RefSeq" id="WP_408166581.1">
    <property type="nucleotide sequence ID" value="NZ_JAQQFR010000003.1"/>
</dbReference>
<proteinExistence type="predicted"/>
<accession>A0ABW8Z4Z7</accession>
<protein>
    <recommendedName>
        <fullName evidence="4">MORN repeat protein</fullName>
    </recommendedName>
</protein>
<feature type="chain" id="PRO_5045105946" description="MORN repeat protein" evidence="1">
    <location>
        <begin position="20"/>
        <end position="115"/>
    </location>
</feature>